<dbReference type="InParanoid" id="A0A1B1YWB2"/>
<dbReference type="SUPFAM" id="SSF55874">
    <property type="entry name" value="ATPase domain of HSP90 chaperone/DNA topoisomerase II/histidine kinase"/>
    <property type="match status" value="1"/>
</dbReference>
<feature type="domain" description="Histidine kinase" evidence="12">
    <location>
        <begin position="207"/>
        <end position="409"/>
    </location>
</feature>
<dbReference type="InterPro" id="IPR005467">
    <property type="entry name" value="His_kinase_dom"/>
</dbReference>
<keyword evidence="10" id="KW-1133">Transmembrane helix</keyword>
<evidence type="ECO:0000313" key="13">
    <source>
        <dbReference type="EMBL" id="ANX05036.1"/>
    </source>
</evidence>
<reference evidence="14" key="1">
    <citation type="submission" date="2016-03" db="EMBL/GenBank/DDBJ databases">
        <title>Complete genome sequence of Solimmundus cernigliae, representing a novel lineage of polycyclic aromatic hydrocarbon degraders within the Gammaproteobacteria.</title>
        <authorList>
            <person name="Singleton D.R."/>
            <person name="Dickey A.N."/>
            <person name="Scholl E.H."/>
            <person name="Wright F.A."/>
            <person name="Aitken M.D."/>
        </authorList>
    </citation>
    <scope>NUCLEOTIDE SEQUENCE [LARGE SCALE GENOMIC DNA]</scope>
    <source>
        <strain evidence="14">TR3.2</strain>
    </source>
</reference>
<dbReference type="SUPFAM" id="SSF47384">
    <property type="entry name" value="Homodimeric domain of signal transducing histidine kinase"/>
    <property type="match status" value="1"/>
</dbReference>
<evidence type="ECO:0000313" key="14">
    <source>
        <dbReference type="Proteomes" id="UP000092952"/>
    </source>
</evidence>
<proteinExistence type="predicted"/>
<dbReference type="Proteomes" id="UP000092952">
    <property type="component" value="Chromosome"/>
</dbReference>
<dbReference type="RefSeq" id="WP_068806415.1">
    <property type="nucleotide sequence ID" value="NZ_CP014671.1"/>
</dbReference>
<feature type="transmembrane region" description="Helical" evidence="10">
    <location>
        <begin position="119"/>
        <end position="136"/>
    </location>
</feature>
<dbReference type="STRING" id="1810504.PG2T_13195"/>
<name>A0A1B1YWB2_9GAMM</name>
<comment type="catalytic activity">
    <reaction evidence="1">
        <text>ATP + protein L-histidine = ADP + protein N-phospho-L-histidine.</text>
        <dbReference type="EC" id="2.7.13.3"/>
    </reaction>
</comment>
<evidence type="ECO:0000256" key="10">
    <source>
        <dbReference type="SAM" id="Phobius"/>
    </source>
</evidence>
<keyword evidence="4" id="KW-1003">Cell membrane</keyword>
<protein>
    <recommendedName>
        <fullName evidence="3">histidine kinase</fullName>
        <ecNumber evidence="3">2.7.13.3</ecNumber>
    </recommendedName>
</protein>
<feature type="transmembrane region" description="Helical" evidence="10">
    <location>
        <begin position="40"/>
        <end position="61"/>
    </location>
</feature>
<evidence type="ECO:0000256" key="9">
    <source>
        <dbReference type="ARBA" id="ARBA00022840"/>
    </source>
</evidence>
<dbReference type="OrthoDB" id="9785252at2"/>
<dbReference type="EMBL" id="CP014671">
    <property type="protein sequence ID" value="ANX05036.1"/>
    <property type="molecule type" value="Genomic_DNA"/>
</dbReference>
<dbReference type="KEGG" id="gbi:PG2T_13195"/>
<dbReference type="Gene3D" id="1.10.287.130">
    <property type="match status" value="1"/>
</dbReference>
<evidence type="ECO:0000259" key="12">
    <source>
        <dbReference type="PROSITE" id="PS50109"/>
    </source>
</evidence>
<dbReference type="PANTHER" id="PTHR44936">
    <property type="entry name" value="SENSOR PROTEIN CREC"/>
    <property type="match status" value="1"/>
</dbReference>
<dbReference type="Pfam" id="PF02518">
    <property type="entry name" value="HATPase_c"/>
    <property type="match status" value="1"/>
</dbReference>
<evidence type="ECO:0000256" key="7">
    <source>
        <dbReference type="ARBA" id="ARBA00022741"/>
    </source>
</evidence>
<feature type="signal peptide" evidence="11">
    <location>
        <begin position="1"/>
        <end position="21"/>
    </location>
</feature>
<evidence type="ECO:0000256" key="8">
    <source>
        <dbReference type="ARBA" id="ARBA00022777"/>
    </source>
</evidence>
<keyword evidence="14" id="KW-1185">Reference proteome</keyword>
<evidence type="ECO:0000256" key="3">
    <source>
        <dbReference type="ARBA" id="ARBA00012438"/>
    </source>
</evidence>
<dbReference type="InterPro" id="IPR003661">
    <property type="entry name" value="HisK_dim/P_dom"/>
</dbReference>
<dbReference type="SMART" id="SM00387">
    <property type="entry name" value="HATPase_c"/>
    <property type="match status" value="1"/>
</dbReference>
<dbReference type="PANTHER" id="PTHR44936:SF10">
    <property type="entry name" value="SENSOR PROTEIN RSTB"/>
    <property type="match status" value="1"/>
</dbReference>
<feature type="transmembrane region" description="Helical" evidence="10">
    <location>
        <begin position="94"/>
        <end position="112"/>
    </location>
</feature>
<keyword evidence="10" id="KW-0472">Membrane</keyword>
<dbReference type="GO" id="GO:0005524">
    <property type="term" value="F:ATP binding"/>
    <property type="evidence" value="ECO:0007669"/>
    <property type="project" value="UniProtKB-KW"/>
</dbReference>
<organism evidence="13 14">
    <name type="scientific">Immundisolibacter cernigliae</name>
    <dbReference type="NCBI Taxonomy" id="1810504"/>
    <lineage>
        <taxon>Bacteria</taxon>
        <taxon>Pseudomonadati</taxon>
        <taxon>Pseudomonadota</taxon>
        <taxon>Gammaproteobacteria</taxon>
        <taxon>Immundisolibacterales</taxon>
        <taxon>Immundisolibacteraceae</taxon>
        <taxon>Immundisolibacter</taxon>
    </lineage>
</organism>
<feature type="chain" id="PRO_5008533101" description="histidine kinase" evidence="11">
    <location>
        <begin position="22"/>
        <end position="412"/>
    </location>
</feature>
<dbReference type="InterPro" id="IPR036097">
    <property type="entry name" value="HisK_dim/P_sf"/>
</dbReference>
<evidence type="ECO:0000256" key="2">
    <source>
        <dbReference type="ARBA" id="ARBA00004651"/>
    </source>
</evidence>
<dbReference type="InterPro" id="IPR003594">
    <property type="entry name" value="HATPase_dom"/>
</dbReference>
<keyword evidence="8" id="KW-0418">Kinase</keyword>
<evidence type="ECO:0000256" key="11">
    <source>
        <dbReference type="SAM" id="SignalP"/>
    </source>
</evidence>
<keyword evidence="7" id="KW-0547">Nucleotide-binding</keyword>
<dbReference type="InterPro" id="IPR036890">
    <property type="entry name" value="HATPase_C_sf"/>
</dbReference>
<keyword evidence="11" id="KW-0732">Signal</keyword>
<sequence length="412" mass="43182">MSTVSSSSALLLVHLRSVALATQAAAVLLAAGGLGMQLPLAMDGLILGALAFMNTLAWWYARRGDEPSAWVLTAQLALDIVGLTAFLYFNGGYANPFASLFLLPLAVAATVLPMRHTAGLTALVVAGYSLVMFAYRPLPHYHGSLGDSFDLHLLGMWLSLVVAALVIATFVARLAAALRAREAHLAQLREAALRSEQLAALGALAAGTAHELSTPLSTMAVLVGELRTGAGADQRADLDLLSRQIERCREVLTRNLTVTGQGRAEGGGRLGLEIWLRTLVDTWQQTRPQSRVHLSCLGPGEPPQVVVDETLRQALCSLLDNAADASAAVDLCARWDGQAVLLEVADRGAGIPSELAPRLGQPFVTGKQGGLGLGVYLARAVIERLGGRLVIAPRDGGGTLAHVSLPLAALAA</sequence>
<evidence type="ECO:0000256" key="5">
    <source>
        <dbReference type="ARBA" id="ARBA00022553"/>
    </source>
</evidence>
<evidence type="ECO:0000256" key="1">
    <source>
        <dbReference type="ARBA" id="ARBA00000085"/>
    </source>
</evidence>
<evidence type="ECO:0000256" key="4">
    <source>
        <dbReference type="ARBA" id="ARBA00022475"/>
    </source>
</evidence>
<dbReference type="AlphaFoldDB" id="A0A1B1YWB2"/>
<dbReference type="GO" id="GO:0005886">
    <property type="term" value="C:plasma membrane"/>
    <property type="evidence" value="ECO:0007669"/>
    <property type="project" value="UniProtKB-SubCell"/>
</dbReference>
<dbReference type="SMART" id="SM00388">
    <property type="entry name" value="HisKA"/>
    <property type="match status" value="1"/>
</dbReference>
<keyword evidence="9" id="KW-0067">ATP-binding</keyword>
<dbReference type="Gene3D" id="3.30.565.10">
    <property type="entry name" value="Histidine kinase-like ATPase, C-terminal domain"/>
    <property type="match status" value="1"/>
</dbReference>
<keyword evidence="5" id="KW-0597">Phosphoprotein</keyword>
<dbReference type="PRINTS" id="PR00344">
    <property type="entry name" value="BCTRLSENSOR"/>
</dbReference>
<dbReference type="GO" id="GO:0000155">
    <property type="term" value="F:phosphorelay sensor kinase activity"/>
    <property type="evidence" value="ECO:0007669"/>
    <property type="project" value="InterPro"/>
</dbReference>
<feature type="transmembrane region" description="Helical" evidence="10">
    <location>
        <begin position="68"/>
        <end position="88"/>
    </location>
</feature>
<feature type="transmembrane region" description="Helical" evidence="10">
    <location>
        <begin position="156"/>
        <end position="176"/>
    </location>
</feature>
<dbReference type="InterPro" id="IPR050980">
    <property type="entry name" value="2C_sensor_his_kinase"/>
</dbReference>
<evidence type="ECO:0000256" key="6">
    <source>
        <dbReference type="ARBA" id="ARBA00022679"/>
    </source>
</evidence>
<dbReference type="InterPro" id="IPR004358">
    <property type="entry name" value="Sig_transdc_His_kin-like_C"/>
</dbReference>
<keyword evidence="6" id="KW-0808">Transferase</keyword>
<dbReference type="EC" id="2.7.13.3" evidence="3"/>
<dbReference type="PROSITE" id="PS50109">
    <property type="entry name" value="HIS_KIN"/>
    <property type="match status" value="1"/>
</dbReference>
<comment type="subcellular location">
    <subcellularLocation>
        <location evidence="2">Cell membrane</location>
        <topology evidence="2">Multi-pass membrane protein</topology>
    </subcellularLocation>
</comment>
<keyword evidence="10" id="KW-0812">Transmembrane</keyword>
<gene>
    <name evidence="13" type="ORF">PG2T_13195</name>
</gene>
<accession>A0A1B1YWB2</accession>